<dbReference type="Proteomes" id="UP000287872">
    <property type="component" value="Unassembled WGS sequence"/>
</dbReference>
<evidence type="ECO:0000313" key="3">
    <source>
        <dbReference type="Proteomes" id="UP000287872"/>
    </source>
</evidence>
<sequence length="91" mass="10444">MLKMKKLFGYMLVTEEIHRVGTQEEINQMVIKKGFPVWVQTLVSRDTVFDWICEGGEVEEGFYVVSDGVIEVTGEEEDYEIILISNLKAVI</sequence>
<dbReference type="AlphaFoldDB" id="A0A401UT55"/>
<dbReference type="PROSITE" id="PS50042">
    <property type="entry name" value="CNMP_BINDING_3"/>
    <property type="match status" value="1"/>
</dbReference>
<evidence type="ECO:0000313" key="2">
    <source>
        <dbReference type="EMBL" id="GCD12717.1"/>
    </source>
</evidence>
<gene>
    <name evidence="2" type="ORF">Ctaglu_43400</name>
</gene>
<keyword evidence="3" id="KW-1185">Reference proteome</keyword>
<dbReference type="RefSeq" id="WP_125005630.1">
    <property type="nucleotide sequence ID" value="NZ_BHYK01000039.1"/>
</dbReference>
<name>A0A401UT55_9CLOT</name>
<protein>
    <recommendedName>
        <fullName evidence="1">Cyclic nucleotide-binding domain-containing protein</fullName>
    </recommendedName>
</protein>
<accession>A0A401UT55</accession>
<reference evidence="2 3" key="1">
    <citation type="submission" date="2018-11" db="EMBL/GenBank/DDBJ databases">
        <title>Genome sequencing and assembly of Clostridium tagluense strain A121.</title>
        <authorList>
            <person name="Murakami T."/>
            <person name="Segawa T."/>
            <person name="Shcherbakova V.A."/>
            <person name="Mori H."/>
            <person name="Yoshimura Y."/>
        </authorList>
    </citation>
    <scope>NUCLEOTIDE SEQUENCE [LARGE SCALE GENOMIC DNA]</scope>
    <source>
        <strain evidence="2 3">A121</strain>
    </source>
</reference>
<comment type="caution">
    <text evidence="2">The sequence shown here is derived from an EMBL/GenBank/DDBJ whole genome shotgun (WGS) entry which is preliminary data.</text>
</comment>
<feature type="domain" description="Cyclic nucleotide-binding" evidence="1">
    <location>
        <begin position="50"/>
        <end position="87"/>
    </location>
</feature>
<dbReference type="InterPro" id="IPR000595">
    <property type="entry name" value="cNMP-bd_dom"/>
</dbReference>
<proteinExistence type="predicted"/>
<dbReference type="EMBL" id="BHYK01000039">
    <property type="protein sequence ID" value="GCD12717.1"/>
    <property type="molecule type" value="Genomic_DNA"/>
</dbReference>
<organism evidence="2 3">
    <name type="scientific">Clostridium tagluense</name>
    <dbReference type="NCBI Taxonomy" id="360422"/>
    <lineage>
        <taxon>Bacteria</taxon>
        <taxon>Bacillati</taxon>
        <taxon>Bacillota</taxon>
        <taxon>Clostridia</taxon>
        <taxon>Eubacteriales</taxon>
        <taxon>Clostridiaceae</taxon>
        <taxon>Clostridium</taxon>
    </lineage>
</organism>
<evidence type="ECO:0000259" key="1">
    <source>
        <dbReference type="PROSITE" id="PS50042"/>
    </source>
</evidence>